<accession>A0A4S4DQU1</accession>
<dbReference type="FunFam" id="1.25.40.10:FF:000344">
    <property type="entry name" value="Pentatricopeptide repeat-containing protein"/>
    <property type="match status" value="1"/>
</dbReference>
<dbReference type="FunFam" id="1.25.40.10:FF:000158">
    <property type="entry name" value="pentatricopeptide repeat-containing protein At2g33680"/>
    <property type="match status" value="1"/>
</dbReference>
<dbReference type="EMBL" id="SDRB02010605">
    <property type="protein sequence ID" value="THG05471.1"/>
    <property type="molecule type" value="Genomic_DNA"/>
</dbReference>
<dbReference type="InterPro" id="IPR011990">
    <property type="entry name" value="TPR-like_helical_dom_sf"/>
</dbReference>
<dbReference type="GO" id="GO:0009451">
    <property type="term" value="P:RNA modification"/>
    <property type="evidence" value="ECO:0007669"/>
    <property type="project" value="InterPro"/>
</dbReference>
<dbReference type="Pfam" id="PF01535">
    <property type="entry name" value="PPR"/>
    <property type="match status" value="5"/>
</dbReference>
<organism evidence="3 4">
    <name type="scientific">Camellia sinensis var. sinensis</name>
    <name type="common">China tea</name>
    <dbReference type="NCBI Taxonomy" id="542762"/>
    <lineage>
        <taxon>Eukaryota</taxon>
        <taxon>Viridiplantae</taxon>
        <taxon>Streptophyta</taxon>
        <taxon>Embryophyta</taxon>
        <taxon>Tracheophyta</taxon>
        <taxon>Spermatophyta</taxon>
        <taxon>Magnoliopsida</taxon>
        <taxon>eudicotyledons</taxon>
        <taxon>Gunneridae</taxon>
        <taxon>Pentapetalae</taxon>
        <taxon>asterids</taxon>
        <taxon>Ericales</taxon>
        <taxon>Theaceae</taxon>
        <taxon>Camellia</taxon>
    </lineage>
</organism>
<gene>
    <name evidence="3" type="ORF">TEA_026006</name>
</gene>
<dbReference type="PANTHER" id="PTHR47926:SF373">
    <property type="entry name" value="TETRATRICOPEPTIDE-LIKE HELICAL DOMAIN SUPERFAMILY, DYW DOMAIN-CONTAINING PROTEIN"/>
    <property type="match status" value="1"/>
</dbReference>
<evidence type="ECO:0000313" key="4">
    <source>
        <dbReference type="Proteomes" id="UP000306102"/>
    </source>
</evidence>
<evidence type="ECO:0000256" key="1">
    <source>
        <dbReference type="ARBA" id="ARBA00022737"/>
    </source>
</evidence>
<dbReference type="GO" id="GO:0003723">
    <property type="term" value="F:RNA binding"/>
    <property type="evidence" value="ECO:0007669"/>
    <property type="project" value="InterPro"/>
</dbReference>
<dbReference type="Pfam" id="PF13041">
    <property type="entry name" value="PPR_2"/>
    <property type="match status" value="3"/>
</dbReference>
<evidence type="ECO:0000256" key="2">
    <source>
        <dbReference type="PROSITE-ProRule" id="PRU00708"/>
    </source>
</evidence>
<comment type="caution">
    <text evidence="3">The sequence shown here is derived from an EMBL/GenBank/DDBJ whole genome shotgun (WGS) entry which is preliminary data.</text>
</comment>
<feature type="repeat" description="PPR" evidence="2">
    <location>
        <begin position="106"/>
        <end position="140"/>
    </location>
</feature>
<dbReference type="Proteomes" id="UP000306102">
    <property type="component" value="Unassembled WGS sequence"/>
</dbReference>
<dbReference type="InterPro" id="IPR046960">
    <property type="entry name" value="PPR_At4g14850-like_plant"/>
</dbReference>
<dbReference type="AlphaFoldDB" id="A0A4S4DQU1"/>
<dbReference type="PROSITE" id="PS51375">
    <property type="entry name" value="PPR"/>
    <property type="match status" value="4"/>
</dbReference>
<feature type="repeat" description="PPR" evidence="2">
    <location>
        <begin position="509"/>
        <end position="543"/>
    </location>
</feature>
<dbReference type="GO" id="GO:0099402">
    <property type="term" value="P:plant organ development"/>
    <property type="evidence" value="ECO:0007669"/>
    <property type="project" value="UniProtKB-ARBA"/>
</dbReference>
<dbReference type="Gene3D" id="1.25.40.10">
    <property type="entry name" value="Tetratricopeptide repeat domain"/>
    <property type="match status" value="5"/>
</dbReference>
<dbReference type="InterPro" id="IPR046848">
    <property type="entry name" value="E_motif"/>
</dbReference>
<protein>
    <recommendedName>
        <fullName evidence="5">Pentatricopeptide repeat-containing protein</fullName>
    </recommendedName>
</protein>
<keyword evidence="4" id="KW-1185">Reference proteome</keyword>
<feature type="repeat" description="PPR" evidence="2">
    <location>
        <begin position="177"/>
        <end position="211"/>
    </location>
</feature>
<dbReference type="PANTHER" id="PTHR47926">
    <property type="entry name" value="PENTATRICOPEPTIDE REPEAT-CONTAINING PROTEIN"/>
    <property type="match status" value="1"/>
</dbReference>
<dbReference type="InterPro" id="IPR002885">
    <property type="entry name" value="PPR_rpt"/>
</dbReference>
<name>A0A4S4DQU1_CAMSN</name>
<dbReference type="NCBIfam" id="TIGR00756">
    <property type="entry name" value="PPR"/>
    <property type="match status" value="5"/>
</dbReference>
<evidence type="ECO:0008006" key="5">
    <source>
        <dbReference type="Google" id="ProtNLM"/>
    </source>
</evidence>
<sequence length="694" mass="78589">MRFRFSPFSYLSTLHFSVNKSTFLHTYYLKNQCHQLTPLTSSSSSSSSSMLQLCKELQTLKKFHASLIVSNSFEPISISSKLISLYAQFKDVDSALSVFGVVQEPNIVVWNSIIKAHVDCRVSNSAFRLYRQMRNLGVEHDSFTFPILNRAVLLLQNSILYGGMVHCLAITMGFQSDIYFCNTMIDVYVKCGYIDYACRLFVEMSHRDLVSWTSMISGYAYEGNTTGAFKLFHKMRLELEPGPVTVVVMLQLCCSRGSVIEGRQLHCYVIKRGFPIDGSLQNSILKMYTNSIADAEIFFSEIYKRDVVSWNILISLYISREDVMEVAKCFNKMQGELRPNVETLTLVISAYAKNGNLFQGEKFHGIAIKSGLYDHVLQTSLLDLYGKCGDLERSTQMFREIPYKNNITWSAMFAGLIEGGHFGEAADLFRQMQDTGLEPVAEILRSLVVMYTHMGAFKLGKGIHAFLIRNWFCSKEDDTPLETSILNMYVRCGSISSAKICFDKMVVRDLVTWTSMIEGCGAHGMGFEALKLFYQMMEEGVEPNNVTFLSLLSACSHSGLLSEGCGIFYSMKWSFGIEPVLNHYTCIVDLLASRVYGNHKLGEYAAQRLLELERDNAGYYTLLSNVQAIVERWAEVEEIRSCMKHNDLIKKPGWSCIEAKGLIHGFVSGDQSHPQMVEIYEIVKVLNRKIYEIG</sequence>
<feature type="repeat" description="PPR" evidence="2">
    <location>
        <begin position="405"/>
        <end position="439"/>
    </location>
</feature>
<evidence type="ECO:0000313" key="3">
    <source>
        <dbReference type="EMBL" id="THG05471.1"/>
    </source>
</evidence>
<dbReference type="Pfam" id="PF20431">
    <property type="entry name" value="E_motif"/>
    <property type="match status" value="1"/>
</dbReference>
<keyword evidence="1" id="KW-0677">Repeat</keyword>
<proteinExistence type="predicted"/>
<reference evidence="3 4" key="1">
    <citation type="journal article" date="2018" name="Proc. Natl. Acad. Sci. U.S.A.">
        <title>Draft genome sequence of Camellia sinensis var. sinensis provides insights into the evolution of the tea genome and tea quality.</title>
        <authorList>
            <person name="Wei C."/>
            <person name="Yang H."/>
            <person name="Wang S."/>
            <person name="Zhao J."/>
            <person name="Liu C."/>
            <person name="Gao L."/>
            <person name="Xia E."/>
            <person name="Lu Y."/>
            <person name="Tai Y."/>
            <person name="She G."/>
            <person name="Sun J."/>
            <person name="Cao H."/>
            <person name="Tong W."/>
            <person name="Gao Q."/>
            <person name="Li Y."/>
            <person name="Deng W."/>
            <person name="Jiang X."/>
            <person name="Wang W."/>
            <person name="Chen Q."/>
            <person name="Zhang S."/>
            <person name="Li H."/>
            <person name="Wu J."/>
            <person name="Wang P."/>
            <person name="Li P."/>
            <person name="Shi C."/>
            <person name="Zheng F."/>
            <person name="Jian J."/>
            <person name="Huang B."/>
            <person name="Shan D."/>
            <person name="Shi M."/>
            <person name="Fang C."/>
            <person name="Yue Y."/>
            <person name="Li F."/>
            <person name="Li D."/>
            <person name="Wei S."/>
            <person name="Han B."/>
            <person name="Jiang C."/>
            <person name="Yin Y."/>
            <person name="Xia T."/>
            <person name="Zhang Z."/>
            <person name="Bennetzen J.L."/>
            <person name="Zhao S."/>
            <person name="Wan X."/>
        </authorList>
    </citation>
    <scope>NUCLEOTIDE SEQUENCE [LARGE SCALE GENOMIC DNA]</scope>
    <source>
        <strain evidence="4">cv. Shuchazao</strain>
        <tissue evidence="3">Leaf</tissue>
    </source>
</reference>